<dbReference type="GO" id="GO:0032259">
    <property type="term" value="P:methylation"/>
    <property type="evidence" value="ECO:0007669"/>
    <property type="project" value="UniProtKB-KW"/>
</dbReference>
<accession>A0ABW3ZY47</accession>
<dbReference type="RefSeq" id="WP_382402589.1">
    <property type="nucleotide sequence ID" value="NZ_JBHTNH010000055.1"/>
</dbReference>
<keyword evidence="8" id="KW-1185">Reference proteome</keyword>
<keyword evidence="3 7" id="KW-0808">Transferase</keyword>
<dbReference type="InterPro" id="IPR050953">
    <property type="entry name" value="N4_N6_ade-DNA_methylase"/>
</dbReference>
<evidence type="ECO:0000256" key="1">
    <source>
        <dbReference type="ARBA" id="ARBA00011900"/>
    </source>
</evidence>
<name>A0ABW3ZY47_9BACI</name>
<organism evidence="7 8">
    <name type="scientific">Lentibacillus salinarum</name>
    <dbReference type="NCBI Taxonomy" id="446820"/>
    <lineage>
        <taxon>Bacteria</taxon>
        <taxon>Bacillati</taxon>
        <taxon>Bacillota</taxon>
        <taxon>Bacilli</taxon>
        <taxon>Bacillales</taxon>
        <taxon>Bacillaceae</taxon>
        <taxon>Lentibacillus</taxon>
    </lineage>
</organism>
<dbReference type="PANTHER" id="PTHR33841">
    <property type="entry name" value="DNA METHYLTRANSFERASE YEEA-RELATED"/>
    <property type="match status" value="1"/>
</dbReference>
<proteinExistence type="predicted"/>
<dbReference type="Pfam" id="PF07669">
    <property type="entry name" value="Eco57I"/>
    <property type="match status" value="1"/>
</dbReference>
<dbReference type="GO" id="GO:0009007">
    <property type="term" value="F:site-specific DNA-methyltransferase (adenine-specific) activity"/>
    <property type="evidence" value="ECO:0007669"/>
    <property type="project" value="UniProtKB-EC"/>
</dbReference>
<feature type="domain" description="Type II methyltransferase M.TaqI-like" evidence="6">
    <location>
        <begin position="348"/>
        <end position="568"/>
    </location>
</feature>
<dbReference type="InterPro" id="IPR011639">
    <property type="entry name" value="MethylTrfase_TaqI-like_dom"/>
</dbReference>
<dbReference type="PRINTS" id="PR00507">
    <property type="entry name" value="N12N6MTFRASE"/>
</dbReference>
<dbReference type="SUPFAM" id="SSF53335">
    <property type="entry name" value="S-adenosyl-L-methionine-dependent methyltransferases"/>
    <property type="match status" value="1"/>
</dbReference>
<dbReference type="InterPro" id="IPR029063">
    <property type="entry name" value="SAM-dependent_MTases_sf"/>
</dbReference>
<keyword evidence="2 7" id="KW-0489">Methyltransferase</keyword>
<dbReference type="Proteomes" id="UP001597178">
    <property type="component" value="Unassembled WGS sequence"/>
</dbReference>
<evidence type="ECO:0000256" key="2">
    <source>
        <dbReference type="ARBA" id="ARBA00022603"/>
    </source>
</evidence>
<dbReference type="InterPro" id="IPR047939">
    <property type="entry name" value="BREX_1_PglX"/>
</dbReference>
<evidence type="ECO:0000313" key="8">
    <source>
        <dbReference type="Proteomes" id="UP001597178"/>
    </source>
</evidence>
<sequence>MDKGAIRKFAVSARNKLMEAVAQKAFELGITKDTIKEAEIYQDGFMINQKYYKQYQIKQREKLIQEVNQKGYDQVIEEVAYTWFNRFIALRFMEVNDYLPTGIRIFTSIEEGKRDPDALTEVLMLADDLDLNEQKVYELQDANDDEDLFKYILIKQCNKLGEIMPMMFEKIEDYTELLLPDNLLVENSVIRDMVTMIDEADWLQEVEIIGWLYQYYISEKKDAVFADLKKNKKITKENIPAATELFTPRWIVQYMVDNSLGRLWLESHPDKGLQEKLPYYLESAEQPENVVKQLEALKDPGLKPESITFFDPCMGSGHILVYAFEVFYELYKSQGYREQDIPQLIIENNLYGMDIDPRAAQMAYFAVMMKARSYNYRLFEKQFVMNLRWIEESNHLTEQDIDIFVGDTDLRNDVQALMDTFTDAKLYGSIIEIPEIDLGALKERVNALKESNQNDMFEMDFKDHALPVFESLIKQAEILSAEYDVVVTNPPYMGGSGMNSKLAKYLKKRFPNTRSDLFATMMERIEGFAKEEGLFANVTMQSWMFLSSFKKYRKHLLNYYSIVGMTHMANMVMGIAFGTAATIFRKKIEDYQGVFQYVEYKDILNDKPYEFPVTKNRYSIISGDSFNDIPGSPIAYWASDIVLKIFSENPKLGDVGTAKEGLKTGSNETFLRFWHEVNKNEIGDKINNLKWFFINKGGRFRKWYGNNEYVVNFENNGQQLRDFERASLSNEDYYFREGITWSDVTSGGFSGRYSSENQLFETTGPTYFIGGKTIYTLALMNSNLFNHLSKLIMSTFHFKKGDMEKMVFVETNNEQTQIISTLSKENIFISKSDWDSFETSWDYKTHPFIEFKQGATKISGAFANWQQEAEHRFQTLKSNEEELNRIFIDLYGLQDELTSEVQDDEVTVNRADLERDVKSFISYTVGLMLGRYSLDEEGLAYAGGEFDSSKYQSFQPDPDNVIPIADDVYFEDDIVGRFITILKTVFGEETLEENLDFIADALTRKVNETSRERIRRYFLKEFYKDHVKIYQKRPIYWLFDSGKENGFKALVYLHRYEPGLVSQVRTQYLHAQQRKYEEEIGRMDMLMESDVPQQEKTKAKKAKEKLQKQLLECQQYDQVIAHVANQQIDLDLDDGVKVNYARFQNVEVPQGEGKSPLKANVLAKI</sequence>
<protein>
    <recommendedName>
        <fullName evidence="1">site-specific DNA-methyltransferase (adenine-specific)</fullName>
        <ecNumber evidence="1">2.1.1.72</ecNumber>
    </recommendedName>
</protein>
<dbReference type="Gene3D" id="3.40.50.150">
    <property type="entry name" value="Vaccinia Virus protein VP39"/>
    <property type="match status" value="1"/>
</dbReference>
<evidence type="ECO:0000256" key="5">
    <source>
        <dbReference type="ARBA" id="ARBA00047942"/>
    </source>
</evidence>
<dbReference type="EMBL" id="JBHTNH010000055">
    <property type="protein sequence ID" value="MFD1363336.1"/>
    <property type="molecule type" value="Genomic_DNA"/>
</dbReference>
<gene>
    <name evidence="7" type="primary">pglX</name>
    <name evidence="7" type="ORF">ACFQ4A_17140</name>
</gene>
<evidence type="ECO:0000313" key="7">
    <source>
        <dbReference type="EMBL" id="MFD1363336.1"/>
    </source>
</evidence>
<comment type="catalytic activity">
    <reaction evidence="5">
        <text>a 2'-deoxyadenosine in DNA + S-adenosyl-L-methionine = an N(6)-methyl-2'-deoxyadenosine in DNA + S-adenosyl-L-homocysteine + H(+)</text>
        <dbReference type="Rhea" id="RHEA:15197"/>
        <dbReference type="Rhea" id="RHEA-COMP:12418"/>
        <dbReference type="Rhea" id="RHEA-COMP:12419"/>
        <dbReference type="ChEBI" id="CHEBI:15378"/>
        <dbReference type="ChEBI" id="CHEBI:57856"/>
        <dbReference type="ChEBI" id="CHEBI:59789"/>
        <dbReference type="ChEBI" id="CHEBI:90615"/>
        <dbReference type="ChEBI" id="CHEBI:90616"/>
        <dbReference type="EC" id="2.1.1.72"/>
    </reaction>
</comment>
<dbReference type="NCBIfam" id="NF033452">
    <property type="entry name" value="BREX_1_MTaseX"/>
    <property type="match status" value="1"/>
</dbReference>
<dbReference type="PANTHER" id="PTHR33841:SF1">
    <property type="entry name" value="DNA METHYLTRANSFERASE A"/>
    <property type="match status" value="1"/>
</dbReference>
<dbReference type="PROSITE" id="PS00092">
    <property type="entry name" value="N6_MTASE"/>
    <property type="match status" value="1"/>
</dbReference>
<evidence type="ECO:0000256" key="4">
    <source>
        <dbReference type="ARBA" id="ARBA00022691"/>
    </source>
</evidence>
<evidence type="ECO:0000259" key="6">
    <source>
        <dbReference type="Pfam" id="PF07669"/>
    </source>
</evidence>
<dbReference type="EC" id="2.1.1.72" evidence="1"/>
<keyword evidence="4" id="KW-0949">S-adenosyl-L-methionine</keyword>
<comment type="caution">
    <text evidence="7">The sequence shown here is derived from an EMBL/GenBank/DDBJ whole genome shotgun (WGS) entry which is preliminary data.</text>
</comment>
<dbReference type="InterPro" id="IPR002052">
    <property type="entry name" value="DNA_methylase_N6_adenine_CS"/>
</dbReference>
<reference evidence="8" key="1">
    <citation type="journal article" date="2019" name="Int. J. Syst. Evol. Microbiol.">
        <title>The Global Catalogue of Microorganisms (GCM) 10K type strain sequencing project: providing services to taxonomists for standard genome sequencing and annotation.</title>
        <authorList>
            <consortium name="The Broad Institute Genomics Platform"/>
            <consortium name="The Broad Institute Genome Sequencing Center for Infectious Disease"/>
            <person name="Wu L."/>
            <person name="Ma J."/>
        </authorList>
    </citation>
    <scope>NUCLEOTIDE SEQUENCE [LARGE SCALE GENOMIC DNA]</scope>
    <source>
        <strain evidence="8">CCUG 54822</strain>
    </source>
</reference>
<evidence type="ECO:0000256" key="3">
    <source>
        <dbReference type="ARBA" id="ARBA00022679"/>
    </source>
</evidence>